<reference evidence="1 2" key="1">
    <citation type="submission" date="2020-05" db="EMBL/GenBank/DDBJ databases">
        <title>Distinct polysaccharide utilization as determinants for interspecies competition between intestinal Prevotella spp.</title>
        <authorList>
            <person name="Galvez E.J.C."/>
            <person name="Iljazovic A."/>
            <person name="Strowig T."/>
        </authorList>
    </citation>
    <scope>NUCLEOTIDE SEQUENCE [LARGE SCALE GENOMIC DNA]</scope>
    <source>
        <strain evidence="1 2">PMUR</strain>
    </source>
</reference>
<accession>A0ABX2ALT4</accession>
<proteinExistence type="predicted"/>
<dbReference type="InterPro" id="IPR036188">
    <property type="entry name" value="FAD/NAD-bd_sf"/>
</dbReference>
<gene>
    <name evidence="1" type="ORF">HPS56_00720</name>
</gene>
<name>A0ABX2ALT4_9BACT</name>
<protein>
    <recommendedName>
        <fullName evidence="3">Glucose-methanol-choline oxidoreductase C-terminal domain-containing protein</fullName>
    </recommendedName>
</protein>
<keyword evidence="2" id="KW-1185">Reference proteome</keyword>
<sequence length="453" mass="52815">MKKIAIIGSGAYGSYAVSLINELHPDWDIHIYDVGDEEIKDQDTMGLYSEVVGSPYEALTKGRYFGYGGATAKWGGQILTFSDNDFKNPNRYQKEIIELNKKYKQNIFKKVGIENNYPEQQIGDGMFTKTGVWLDYFSRNLFKKFNVASCKNVTLHPHHRVSRVFFDEKHITGFEAIHDFKTVKIDGYDYYFLATGAFETSRILMMSGIQDKTCVEFSDHIVKKVYRIKNGTRVGPVDFRFLIKKFSFITTRIIGEKDETSFFLYPVFNAEFPFFKNLKQFLFGKKSFAIVGAILKDIPSCMAFAWQFFIRHKLYVYKNEWYLCLHLENQKGNGKMMLSQMLDKFGQPGLAIDFHIDKETEERFNQLSDDFENHLKKWGVNYERLQEKVHTEKFEDEYHPFGIYSDFISVDEYFNRFDNMIVIHSGVLPRAGGINSTAAAFPLLEEFIRNRMV</sequence>
<comment type="caution">
    <text evidence="1">The sequence shown here is derived from an EMBL/GenBank/DDBJ whole genome shotgun (WGS) entry which is preliminary data.</text>
</comment>
<evidence type="ECO:0000313" key="1">
    <source>
        <dbReference type="EMBL" id="NPD90896.1"/>
    </source>
</evidence>
<dbReference type="Gene3D" id="3.50.50.60">
    <property type="entry name" value="FAD/NAD(P)-binding domain"/>
    <property type="match status" value="1"/>
</dbReference>
<dbReference type="RefSeq" id="WP_172272352.1">
    <property type="nucleotide sequence ID" value="NZ_CASGMU010000001.1"/>
</dbReference>
<dbReference type="EMBL" id="JABKKF010000001">
    <property type="protein sequence ID" value="NPD90896.1"/>
    <property type="molecule type" value="Genomic_DNA"/>
</dbReference>
<dbReference type="Proteomes" id="UP000714420">
    <property type="component" value="Unassembled WGS sequence"/>
</dbReference>
<organism evidence="1 2">
    <name type="scientific">Xylanibacter muris</name>
    <dbReference type="NCBI Taxonomy" id="2736290"/>
    <lineage>
        <taxon>Bacteria</taxon>
        <taxon>Pseudomonadati</taxon>
        <taxon>Bacteroidota</taxon>
        <taxon>Bacteroidia</taxon>
        <taxon>Bacteroidales</taxon>
        <taxon>Prevotellaceae</taxon>
        <taxon>Xylanibacter</taxon>
    </lineage>
</organism>
<dbReference type="SUPFAM" id="SSF51905">
    <property type="entry name" value="FAD/NAD(P)-binding domain"/>
    <property type="match status" value="1"/>
</dbReference>
<evidence type="ECO:0008006" key="3">
    <source>
        <dbReference type="Google" id="ProtNLM"/>
    </source>
</evidence>
<evidence type="ECO:0000313" key="2">
    <source>
        <dbReference type="Proteomes" id="UP000714420"/>
    </source>
</evidence>